<evidence type="ECO:0000313" key="1">
    <source>
        <dbReference type="EMBL" id="KAK3736949.1"/>
    </source>
</evidence>
<gene>
    <name evidence="1" type="ORF">RRG08_009428</name>
</gene>
<proteinExistence type="predicted"/>
<accession>A0AAE0Y8L1</accession>
<dbReference type="Proteomes" id="UP001283361">
    <property type="component" value="Unassembled WGS sequence"/>
</dbReference>
<comment type="caution">
    <text evidence="1">The sequence shown here is derived from an EMBL/GenBank/DDBJ whole genome shotgun (WGS) entry which is preliminary data.</text>
</comment>
<dbReference type="EMBL" id="JAWDGP010006680">
    <property type="protein sequence ID" value="KAK3736949.1"/>
    <property type="molecule type" value="Genomic_DNA"/>
</dbReference>
<protein>
    <submittedName>
        <fullName evidence="1">Uncharacterized protein</fullName>
    </submittedName>
</protein>
<sequence length="86" mass="9603">MKLLVISSKVIRVHGGRFLRSGPAKLVQRIPVVRAPPTRERVTAVPREDTDETHACLSIGCERAGLRGERQKMNSQSEASTCMERF</sequence>
<name>A0AAE0Y8L1_9GAST</name>
<reference evidence="1" key="1">
    <citation type="journal article" date="2023" name="G3 (Bethesda)">
        <title>A reference genome for the long-term kleptoplast-retaining sea slug Elysia crispata morphotype clarki.</title>
        <authorList>
            <person name="Eastman K.E."/>
            <person name="Pendleton A.L."/>
            <person name="Shaikh M.A."/>
            <person name="Suttiyut T."/>
            <person name="Ogas R."/>
            <person name="Tomko P."/>
            <person name="Gavelis G."/>
            <person name="Widhalm J.R."/>
            <person name="Wisecaver J.H."/>
        </authorList>
    </citation>
    <scope>NUCLEOTIDE SEQUENCE</scope>
    <source>
        <strain evidence="1">ECLA1</strain>
    </source>
</reference>
<organism evidence="1 2">
    <name type="scientific">Elysia crispata</name>
    <name type="common">lettuce slug</name>
    <dbReference type="NCBI Taxonomy" id="231223"/>
    <lineage>
        <taxon>Eukaryota</taxon>
        <taxon>Metazoa</taxon>
        <taxon>Spiralia</taxon>
        <taxon>Lophotrochozoa</taxon>
        <taxon>Mollusca</taxon>
        <taxon>Gastropoda</taxon>
        <taxon>Heterobranchia</taxon>
        <taxon>Euthyneura</taxon>
        <taxon>Panpulmonata</taxon>
        <taxon>Sacoglossa</taxon>
        <taxon>Placobranchoidea</taxon>
        <taxon>Plakobranchidae</taxon>
        <taxon>Elysia</taxon>
    </lineage>
</organism>
<keyword evidence="2" id="KW-1185">Reference proteome</keyword>
<dbReference type="AlphaFoldDB" id="A0AAE0Y8L1"/>
<evidence type="ECO:0000313" key="2">
    <source>
        <dbReference type="Proteomes" id="UP001283361"/>
    </source>
</evidence>